<dbReference type="CDD" id="cd00473">
    <property type="entry name" value="bS6"/>
    <property type="match status" value="1"/>
</dbReference>
<dbReference type="GO" id="GO:0006412">
    <property type="term" value="P:translation"/>
    <property type="evidence" value="ECO:0007669"/>
    <property type="project" value="UniProtKB-UniRule"/>
</dbReference>
<dbReference type="PANTHER" id="PTHR21011">
    <property type="entry name" value="MITOCHONDRIAL 28S RIBOSOMAL PROTEIN S6"/>
    <property type="match status" value="1"/>
</dbReference>
<feature type="compositionally biased region" description="Polar residues" evidence="7">
    <location>
        <begin position="136"/>
        <end position="150"/>
    </location>
</feature>
<sequence>MRRYESVIILDPEIPDEEIQGFTEKFTSLIKTSGGEIIKIEDWGAKKLAYPVKKRDRGRYLLLDFVGLPALIAELERQFKITEEVMKFLSVKVADEVDLGAFTAAEKPEASAAEPEPPAAPEQATAASAPEKLESVQASSEPEPQPTTGDARSDAPLISAEPMEHGIE</sequence>
<gene>
    <name evidence="6 8" type="primary">rpsF</name>
    <name evidence="8" type="ORF">ENV54_06595</name>
</gene>
<dbReference type="Gene3D" id="3.30.70.60">
    <property type="match status" value="1"/>
</dbReference>
<keyword evidence="6" id="KW-0694">RNA-binding</keyword>
<protein>
    <recommendedName>
        <fullName evidence="5 6">Small ribosomal subunit protein bS6</fullName>
    </recommendedName>
</protein>
<dbReference type="AlphaFoldDB" id="A0A7C4ETR4"/>
<evidence type="ECO:0000256" key="3">
    <source>
        <dbReference type="ARBA" id="ARBA00023274"/>
    </source>
</evidence>
<evidence type="ECO:0000256" key="6">
    <source>
        <dbReference type="HAMAP-Rule" id="MF_00360"/>
    </source>
</evidence>
<keyword evidence="2 6" id="KW-0689">Ribosomal protein</keyword>
<dbReference type="InterPro" id="IPR000529">
    <property type="entry name" value="Ribosomal_bS6"/>
</dbReference>
<dbReference type="EMBL" id="DTGT01000202">
    <property type="protein sequence ID" value="HGH60950.1"/>
    <property type="molecule type" value="Genomic_DNA"/>
</dbReference>
<dbReference type="GO" id="GO:0022627">
    <property type="term" value="C:cytosolic small ribosomal subunit"/>
    <property type="evidence" value="ECO:0007669"/>
    <property type="project" value="TreeGrafter"/>
</dbReference>
<evidence type="ECO:0000256" key="5">
    <source>
        <dbReference type="ARBA" id="ARBA00035294"/>
    </source>
</evidence>
<feature type="region of interest" description="Disordered" evidence="7">
    <location>
        <begin position="105"/>
        <end position="168"/>
    </location>
</feature>
<dbReference type="HAMAP" id="MF_00360">
    <property type="entry name" value="Ribosomal_bS6"/>
    <property type="match status" value="1"/>
</dbReference>
<name>A0A7C4ETR4_9BACT</name>
<comment type="caution">
    <text evidence="8">The sequence shown here is derived from an EMBL/GenBank/DDBJ whole genome shotgun (WGS) entry which is preliminary data.</text>
</comment>
<dbReference type="InterPro" id="IPR014717">
    <property type="entry name" value="Transl_elong_EF1B/ribsomal_bS6"/>
</dbReference>
<keyword evidence="6" id="KW-0699">rRNA-binding</keyword>
<accession>A0A7C4ETR4</accession>
<reference evidence="8" key="1">
    <citation type="journal article" date="2020" name="mSystems">
        <title>Genome- and Community-Level Interaction Insights into Carbon Utilization and Element Cycling Functions of Hydrothermarchaeota in Hydrothermal Sediment.</title>
        <authorList>
            <person name="Zhou Z."/>
            <person name="Liu Y."/>
            <person name="Xu W."/>
            <person name="Pan J."/>
            <person name="Luo Z.H."/>
            <person name="Li M."/>
        </authorList>
    </citation>
    <scope>NUCLEOTIDE SEQUENCE [LARGE SCALE GENOMIC DNA]</scope>
    <source>
        <strain evidence="8">SpSt-769</strain>
    </source>
</reference>
<dbReference type="GO" id="GO:0003735">
    <property type="term" value="F:structural constituent of ribosome"/>
    <property type="evidence" value="ECO:0007669"/>
    <property type="project" value="InterPro"/>
</dbReference>
<proteinExistence type="inferred from homology"/>
<dbReference type="NCBIfam" id="TIGR00166">
    <property type="entry name" value="S6"/>
    <property type="match status" value="1"/>
</dbReference>
<feature type="compositionally biased region" description="Low complexity" evidence="7">
    <location>
        <begin position="121"/>
        <end position="130"/>
    </location>
</feature>
<evidence type="ECO:0000313" key="8">
    <source>
        <dbReference type="EMBL" id="HGH60950.1"/>
    </source>
</evidence>
<evidence type="ECO:0000256" key="2">
    <source>
        <dbReference type="ARBA" id="ARBA00022980"/>
    </source>
</evidence>
<dbReference type="InterPro" id="IPR020814">
    <property type="entry name" value="Ribosomal_S6_plastid/chlpt"/>
</dbReference>
<keyword evidence="3 6" id="KW-0687">Ribonucleoprotein</keyword>
<dbReference type="GO" id="GO:0070181">
    <property type="term" value="F:small ribosomal subunit rRNA binding"/>
    <property type="evidence" value="ECO:0007669"/>
    <property type="project" value="TreeGrafter"/>
</dbReference>
<comment type="function">
    <text evidence="4 6">Binds together with bS18 to 16S ribosomal RNA.</text>
</comment>
<dbReference type="SUPFAM" id="SSF54995">
    <property type="entry name" value="Ribosomal protein S6"/>
    <property type="match status" value="1"/>
</dbReference>
<evidence type="ECO:0000256" key="7">
    <source>
        <dbReference type="SAM" id="MobiDB-lite"/>
    </source>
</evidence>
<evidence type="ECO:0000256" key="4">
    <source>
        <dbReference type="ARBA" id="ARBA00035104"/>
    </source>
</evidence>
<dbReference type="InterPro" id="IPR035980">
    <property type="entry name" value="Ribosomal_bS6_sf"/>
</dbReference>
<dbReference type="PANTHER" id="PTHR21011:SF1">
    <property type="entry name" value="SMALL RIBOSOMAL SUBUNIT PROTEIN BS6M"/>
    <property type="match status" value="1"/>
</dbReference>
<dbReference type="Pfam" id="PF01250">
    <property type="entry name" value="Ribosomal_S6"/>
    <property type="match status" value="1"/>
</dbReference>
<organism evidence="8">
    <name type="scientific">Desulfomonile tiedjei</name>
    <dbReference type="NCBI Taxonomy" id="2358"/>
    <lineage>
        <taxon>Bacteria</taxon>
        <taxon>Pseudomonadati</taxon>
        <taxon>Thermodesulfobacteriota</taxon>
        <taxon>Desulfomonilia</taxon>
        <taxon>Desulfomonilales</taxon>
        <taxon>Desulfomonilaceae</taxon>
        <taxon>Desulfomonile</taxon>
    </lineage>
</organism>
<evidence type="ECO:0000256" key="1">
    <source>
        <dbReference type="ARBA" id="ARBA00009512"/>
    </source>
</evidence>
<feature type="compositionally biased region" description="Low complexity" evidence="7">
    <location>
        <begin position="105"/>
        <end position="114"/>
    </location>
</feature>
<comment type="similarity">
    <text evidence="1 6">Belongs to the bacterial ribosomal protein bS6 family.</text>
</comment>